<feature type="transmembrane region" description="Helical" evidence="1">
    <location>
        <begin position="147"/>
        <end position="168"/>
    </location>
</feature>
<keyword evidence="1" id="KW-0472">Membrane</keyword>
<keyword evidence="1" id="KW-0812">Transmembrane</keyword>
<accession>A0A0F9LRY2</accession>
<feature type="transmembrane region" description="Helical" evidence="1">
    <location>
        <begin position="41"/>
        <end position="62"/>
    </location>
</feature>
<feature type="transmembrane region" description="Helical" evidence="1">
    <location>
        <begin position="7"/>
        <end position="29"/>
    </location>
</feature>
<gene>
    <name evidence="2" type="ORF">LCGC14_1163330</name>
</gene>
<comment type="caution">
    <text evidence="2">The sequence shown here is derived from an EMBL/GenBank/DDBJ whole genome shotgun (WGS) entry which is preliminary data.</text>
</comment>
<evidence type="ECO:0000256" key="1">
    <source>
        <dbReference type="SAM" id="Phobius"/>
    </source>
</evidence>
<proteinExistence type="predicted"/>
<organism evidence="2">
    <name type="scientific">marine sediment metagenome</name>
    <dbReference type="NCBI Taxonomy" id="412755"/>
    <lineage>
        <taxon>unclassified sequences</taxon>
        <taxon>metagenomes</taxon>
        <taxon>ecological metagenomes</taxon>
    </lineage>
</organism>
<feature type="transmembrane region" description="Helical" evidence="1">
    <location>
        <begin position="74"/>
        <end position="92"/>
    </location>
</feature>
<name>A0A0F9LRY2_9ZZZZ</name>
<sequence length="171" mass="19941">MSSLEKIYPIIIGVAIIALLIIMFFAFKFLTVALAFLTDNFWLMLIGFIIFIPMVLFAIFYWTIYKKSEDKKPYYAIFALVLVPFLLSPQYVDAATVPLESLDDSRLTKQDLDDLRIRVDQIQADITIIKEREQPEETDELSDFDPLLIFFPIIIVQIITTLIILFFMRNK</sequence>
<keyword evidence="1" id="KW-1133">Transmembrane helix</keyword>
<dbReference type="AlphaFoldDB" id="A0A0F9LRY2"/>
<evidence type="ECO:0000313" key="2">
    <source>
        <dbReference type="EMBL" id="KKM97919.1"/>
    </source>
</evidence>
<reference evidence="2" key="1">
    <citation type="journal article" date="2015" name="Nature">
        <title>Complex archaea that bridge the gap between prokaryotes and eukaryotes.</title>
        <authorList>
            <person name="Spang A."/>
            <person name="Saw J.H."/>
            <person name="Jorgensen S.L."/>
            <person name="Zaremba-Niedzwiedzka K."/>
            <person name="Martijn J."/>
            <person name="Lind A.E."/>
            <person name="van Eijk R."/>
            <person name="Schleper C."/>
            <person name="Guy L."/>
            <person name="Ettema T.J."/>
        </authorList>
    </citation>
    <scope>NUCLEOTIDE SEQUENCE</scope>
</reference>
<protein>
    <submittedName>
        <fullName evidence="2">Uncharacterized protein</fullName>
    </submittedName>
</protein>
<dbReference type="EMBL" id="LAZR01005692">
    <property type="protein sequence ID" value="KKM97919.1"/>
    <property type="molecule type" value="Genomic_DNA"/>
</dbReference>